<dbReference type="InterPro" id="IPR024119">
    <property type="entry name" value="TF_DEAF-1"/>
</dbReference>
<dbReference type="Pfam" id="PF14737">
    <property type="entry name" value="DUF4470"/>
    <property type="match status" value="1"/>
</dbReference>
<dbReference type="AlphaFoldDB" id="A0A0C2T4V2"/>
<evidence type="ECO:0000313" key="6">
    <source>
        <dbReference type="EMBL" id="KIL61564.1"/>
    </source>
</evidence>
<dbReference type="PROSITE" id="PS50865">
    <property type="entry name" value="ZF_MYND_2"/>
    <property type="match status" value="1"/>
</dbReference>
<proteinExistence type="predicted"/>
<dbReference type="STRING" id="946122.A0A0C2T4V2"/>
<name>A0A0C2T4V2_AMAMK</name>
<dbReference type="PANTHER" id="PTHR10237:SF14">
    <property type="entry name" value="MYND-TYPE DOMAIN-CONTAINING PROTEIN"/>
    <property type="match status" value="1"/>
</dbReference>
<evidence type="ECO:0000256" key="1">
    <source>
        <dbReference type="ARBA" id="ARBA00022723"/>
    </source>
</evidence>
<keyword evidence="7" id="KW-1185">Reference proteome</keyword>
<feature type="domain" description="MYND-type" evidence="5">
    <location>
        <begin position="79"/>
        <end position="126"/>
    </location>
</feature>
<dbReference type="GO" id="GO:0000981">
    <property type="term" value="F:DNA-binding transcription factor activity, RNA polymerase II-specific"/>
    <property type="evidence" value="ECO:0007669"/>
    <property type="project" value="TreeGrafter"/>
</dbReference>
<evidence type="ECO:0000259" key="5">
    <source>
        <dbReference type="PROSITE" id="PS50865"/>
    </source>
</evidence>
<reference evidence="6 7" key="1">
    <citation type="submission" date="2014-04" db="EMBL/GenBank/DDBJ databases">
        <title>Evolutionary Origins and Diversification of the Mycorrhizal Mutualists.</title>
        <authorList>
            <consortium name="DOE Joint Genome Institute"/>
            <consortium name="Mycorrhizal Genomics Consortium"/>
            <person name="Kohler A."/>
            <person name="Kuo A."/>
            <person name="Nagy L.G."/>
            <person name="Floudas D."/>
            <person name="Copeland A."/>
            <person name="Barry K.W."/>
            <person name="Cichocki N."/>
            <person name="Veneault-Fourrey C."/>
            <person name="LaButti K."/>
            <person name="Lindquist E.A."/>
            <person name="Lipzen A."/>
            <person name="Lundell T."/>
            <person name="Morin E."/>
            <person name="Murat C."/>
            <person name="Riley R."/>
            <person name="Ohm R."/>
            <person name="Sun H."/>
            <person name="Tunlid A."/>
            <person name="Henrissat B."/>
            <person name="Grigoriev I.V."/>
            <person name="Hibbett D.S."/>
            <person name="Martin F."/>
        </authorList>
    </citation>
    <scope>NUCLEOTIDE SEQUENCE [LARGE SCALE GENOMIC DNA]</scope>
    <source>
        <strain evidence="6 7">Koide BX008</strain>
    </source>
</reference>
<gene>
    <name evidence="6" type="ORF">M378DRAFT_180006</name>
</gene>
<dbReference type="InterPro" id="IPR027974">
    <property type="entry name" value="DUF4470"/>
</dbReference>
<keyword evidence="2 4" id="KW-0863">Zinc-finger</keyword>
<dbReference type="GO" id="GO:0008270">
    <property type="term" value="F:zinc ion binding"/>
    <property type="evidence" value="ECO:0007669"/>
    <property type="project" value="UniProtKB-KW"/>
</dbReference>
<dbReference type="EMBL" id="KN818282">
    <property type="protein sequence ID" value="KIL61564.1"/>
    <property type="molecule type" value="Genomic_DNA"/>
</dbReference>
<dbReference type="SUPFAM" id="SSF144232">
    <property type="entry name" value="HIT/MYND zinc finger-like"/>
    <property type="match status" value="1"/>
</dbReference>
<dbReference type="Proteomes" id="UP000054549">
    <property type="component" value="Unassembled WGS sequence"/>
</dbReference>
<dbReference type="OrthoDB" id="5282002at2759"/>
<evidence type="ECO:0000256" key="3">
    <source>
        <dbReference type="ARBA" id="ARBA00022833"/>
    </source>
</evidence>
<keyword evidence="1" id="KW-0479">Metal-binding</keyword>
<organism evidence="6 7">
    <name type="scientific">Amanita muscaria (strain Koide BX008)</name>
    <dbReference type="NCBI Taxonomy" id="946122"/>
    <lineage>
        <taxon>Eukaryota</taxon>
        <taxon>Fungi</taxon>
        <taxon>Dikarya</taxon>
        <taxon>Basidiomycota</taxon>
        <taxon>Agaricomycotina</taxon>
        <taxon>Agaricomycetes</taxon>
        <taxon>Agaricomycetidae</taxon>
        <taxon>Agaricales</taxon>
        <taxon>Pluteineae</taxon>
        <taxon>Amanitaceae</taxon>
        <taxon>Amanita</taxon>
    </lineage>
</organism>
<evidence type="ECO:0000256" key="4">
    <source>
        <dbReference type="PROSITE-ProRule" id="PRU00134"/>
    </source>
</evidence>
<dbReference type="GO" id="GO:0005634">
    <property type="term" value="C:nucleus"/>
    <property type="evidence" value="ECO:0007669"/>
    <property type="project" value="TreeGrafter"/>
</dbReference>
<dbReference type="Pfam" id="PF01753">
    <property type="entry name" value="zf-MYND"/>
    <property type="match status" value="1"/>
</dbReference>
<sequence length="677" mass="77258">MDELIQLFSTMMTPARMAEAQAEALRSFERDLSTQSENVRVLPPDPGNPATNASIPKDVNSIREMMEQTLHPRNPPPTSLPCANVQPTKYTICKDPGTMACSACKLVSYCSKECQKAHWKQHKQDCKNSMRSADWTPSWIRERRSPSFITDTPEIDDFEQLQKEEFSVGMSLWGNTPAVDVINLACNENDAKKDFSLAFIASGDLRHVLRSFNGLPSDYSGHLNILLNDINPFIFCRNVVLLLILGNVSDEAMAADMALHFWYSVFMPAEYRCQLSVILISFLQQVREKPSLIPLGPRSTLSTLFPKEFLTNHFLPLISSSFSIGDIQDEYNRVRTAPSRQDFRDRMYASLKPSHRVAFQEYRRFGIVLPFGALNAHFNCPNLSFFSPKGKWLQTDYADPLEGWDIPAIIDAGKAHGAHPEDIYGCLYFFLSKQLRTFASRLRRFSSSFTILPMDARDLPQLIRKNEFSDFNIPSSIKFDRIEVSNILDTNYVGMHDVLTLWGPLLQESRSAAIIGYFMNWTRFEKAGRASGPGGRVMKDLVKKVLEKEKVISLQRRHDSFQCVTIFPMIKKGYILSLNIEMQAILHGGLDDIELFYENSQPFFKFLRSQGLDGLLKKTGLKLRDKHTIVPHRILAPLEGPPTALPEIPQADDDAWYYYTKLTCYTWSERYVEFGRK</sequence>
<evidence type="ECO:0000313" key="7">
    <source>
        <dbReference type="Proteomes" id="UP000054549"/>
    </source>
</evidence>
<protein>
    <recommendedName>
        <fullName evidence="5">MYND-type domain-containing protein</fullName>
    </recommendedName>
</protein>
<evidence type="ECO:0000256" key="2">
    <source>
        <dbReference type="ARBA" id="ARBA00022771"/>
    </source>
</evidence>
<dbReference type="Gene3D" id="6.10.140.2220">
    <property type="match status" value="1"/>
</dbReference>
<dbReference type="PANTHER" id="PTHR10237">
    <property type="entry name" value="DEFORMED EPIDERMAL AUTOREGULATORY FACTOR 1 HOMOLOG SUPPRESSIN"/>
    <property type="match status" value="1"/>
</dbReference>
<dbReference type="InterPro" id="IPR002893">
    <property type="entry name" value="Znf_MYND"/>
</dbReference>
<dbReference type="HOGENOM" id="CLU_018400_1_0_1"/>
<keyword evidence="3" id="KW-0862">Zinc</keyword>
<accession>A0A0C2T4V2</accession>
<dbReference type="InParanoid" id="A0A0C2T4V2"/>